<dbReference type="PANTHER" id="PTHR10846">
    <property type="entry name" value="SODIUM/POTASSIUM/CALCIUM EXCHANGER"/>
    <property type="match status" value="1"/>
</dbReference>
<dbReference type="Proteomes" id="UP000252585">
    <property type="component" value="Unassembled WGS sequence"/>
</dbReference>
<feature type="domain" description="Sodium/calcium exchanger membrane region" evidence="6">
    <location>
        <begin position="4"/>
        <end position="127"/>
    </location>
</feature>
<name>A0A368Y9X7_9BACI</name>
<evidence type="ECO:0000256" key="4">
    <source>
        <dbReference type="ARBA" id="ARBA00023136"/>
    </source>
</evidence>
<keyword evidence="2 5" id="KW-0812">Transmembrane</keyword>
<dbReference type="InterPro" id="IPR004481">
    <property type="entry name" value="K/Na/Ca-exchanger"/>
</dbReference>
<keyword evidence="8" id="KW-1185">Reference proteome</keyword>
<keyword evidence="4 5" id="KW-0472">Membrane</keyword>
<dbReference type="GO" id="GO:0005886">
    <property type="term" value="C:plasma membrane"/>
    <property type="evidence" value="ECO:0007669"/>
    <property type="project" value="TreeGrafter"/>
</dbReference>
<evidence type="ECO:0000256" key="1">
    <source>
        <dbReference type="ARBA" id="ARBA00004141"/>
    </source>
</evidence>
<dbReference type="GO" id="GO:0006874">
    <property type="term" value="P:intracellular calcium ion homeostasis"/>
    <property type="evidence" value="ECO:0007669"/>
    <property type="project" value="TreeGrafter"/>
</dbReference>
<evidence type="ECO:0000313" key="8">
    <source>
        <dbReference type="Proteomes" id="UP000252585"/>
    </source>
</evidence>
<comment type="subcellular location">
    <subcellularLocation>
        <location evidence="1">Membrane</location>
        <topology evidence="1">Multi-pass membrane protein</topology>
    </subcellularLocation>
</comment>
<feature type="transmembrane region" description="Helical" evidence="5">
    <location>
        <begin position="195"/>
        <end position="218"/>
    </location>
</feature>
<accession>A0A368Y9X7</accession>
<keyword evidence="3 5" id="KW-1133">Transmembrane helix</keyword>
<evidence type="ECO:0000256" key="2">
    <source>
        <dbReference type="ARBA" id="ARBA00022692"/>
    </source>
</evidence>
<evidence type="ECO:0000259" key="6">
    <source>
        <dbReference type="Pfam" id="PF01699"/>
    </source>
</evidence>
<dbReference type="InterPro" id="IPR044880">
    <property type="entry name" value="NCX_ion-bd_dom_sf"/>
</dbReference>
<sequence length="311" mass="33375">MRLATYADYISTETKMGGFLAGTILLAVATSLPELTTTVSASIIGNANIAVGNGLGTIMFNIFILFILDIHFRKKRLFLRVSDDHLYTGLIALILCIISAVGLAVNFSFTVFNVSMTSLTVILVYFIGMRLTSKKQNSESALSKPEPKAKPKKMSLNLKKAVTGFVLYGIIILVAGSALAISGDEMAKSTGLSGTLIGSILVAFTTSIPDAMSTFTALRLANINMALGTILGSNLFNVLVVAIGDGFYFDGSIWEATSDDIIFIALVNFFLTAIIMLIIKRDRTLNTFTYILPALLAVISYLAVVGYVIFG</sequence>
<feature type="transmembrane region" description="Helical" evidence="5">
    <location>
        <begin position="51"/>
        <end position="72"/>
    </location>
</feature>
<feature type="transmembrane region" description="Helical" evidence="5">
    <location>
        <begin position="161"/>
        <end position="183"/>
    </location>
</feature>
<feature type="transmembrane region" description="Helical" evidence="5">
    <location>
        <begin position="225"/>
        <end position="249"/>
    </location>
</feature>
<feature type="transmembrane region" description="Helical" evidence="5">
    <location>
        <begin position="84"/>
        <end position="105"/>
    </location>
</feature>
<gene>
    <name evidence="7" type="ORF">DFR57_102287</name>
</gene>
<proteinExistence type="predicted"/>
<organism evidence="7 8">
    <name type="scientific">Saliterribacillus persicus</name>
    <dbReference type="NCBI Taxonomy" id="930114"/>
    <lineage>
        <taxon>Bacteria</taxon>
        <taxon>Bacillati</taxon>
        <taxon>Bacillota</taxon>
        <taxon>Bacilli</taxon>
        <taxon>Bacillales</taxon>
        <taxon>Bacillaceae</taxon>
        <taxon>Saliterribacillus</taxon>
    </lineage>
</organism>
<dbReference type="Pfam" id="PF01699">
    <property type="entry name" value="Na_Ca_ex"/>
    <property type="match status" value="2"/>
</dbReference>
<dbReference type="InterPro" id="IPR004837">
    <property type="entry name" value="NaCa_Exmemb"/>
</dbReference>
<feature type="domain" description="Sodium/calcium exchanger membrane region" evidence="6">
    <location>
        <begin position="161"/>
        <end position="309"/>
    </location>
</feature>
<dbReference type="GO" id="GO:0005262">
    <property type="term" value="F:calcium channel activity"/>
    <property type="evidence" value="ECO:0007669"/>
    <property type="project" value="TreeGrafter"/>
</dbReference>
<evidence type="ECO:0000256" key="5">
    <source>
        <dbReference type="SAM" id="Phobius"/>
    </source>
</evidence>
<dbReference type="PANTHER" id="PTHR10846:SF8">
    <property type="entry name" value="INNER MEMBRANE PROTEIN YRBG"/>
    <property type="match status" value="1"/>
</dbReference>
<evidence type="ECO:0000313" key="7">
    <source>
        <dbReference type="EMBL" id="RCW77012.1"/>
    </source>
</evidence>
<comment type="caution">
    <text evidence="7">The sequence shown here is derived from an EMBL/GenBank/DDBJ whole genome shotgun (WGS) entry which is preliminary data.</text>
</comment>
<evidence type="ECO:0000256" key="3">
    <source>
        <dbReference type="ARBA" id="ARBA00022989"/>
    </source>
</evidence>
<dbReference type="Gene3D" id="1.20.1420.30">
    <property type="entry name" value="NCX, central ion-binding region"/>
    <property type="match status" value="1"/>
</dbReference>
<protein>
    <submittedName>
        <fullName evidence="7">Cation:H+ antiporter</fullName>
    </submittedName>
</protein>
<feature type="transmembrane region" description="Helical" evidence="5">
    <location>
        <begin position="111"/>
        <end position="128"/>
    </location>
</feature>
<dbReference type="EMBL" id="QPJJ01000002">
    <property type="protein sequence ID" value="RCW77012.1"/>
    <property type="molecule type" value="Genomic_DNA"/>
</dbReference>
<feature type="transmembrane region" description="Helical" evidence="5">
    <location>
        <begin position="261"/>
        <end position="279"/>
    </location>
</feature>
<reference evidence="7 8" key="1">
    <citation type="submission" date="2018-07" db="EMBL/GenBank/DDBJ databases">
        <title>Genomic Encyclopedia of Type Strains, Phase IV (KMG-IV): sequencing the most valuable type-strain genomes for metagenomic binning, comparative biology and taxonomic classification.</title>
        <authorList>
            <person name="Goeker M."/>
        </authorList>
    </citation>
    <scope>NUCLEOTIDE SEQUENCE [LARGE SCALE GENOMIC DNA]</scope>
    <source>
        <strain evidence="7 8">DSM 27696</strain>
    </source>
</reference>
<dbReference type="AlphaFoldDB" id="A0A368Y9X7"/>
<feature type="transmembrane region" description="Helical" evidence="5">
    <location>
        <begin position="291"/>
        <end position="310"/>
    </location>
</feature>
<dbReference type="GO" id="GO:0008273">
    <property type="term" value="F:calcium, potassium:sodium antiporter activity"/>
    <property type="evidence" value="ECO:0007669"/>
    <property type="project" value="TreeGrafter"/>
</dbReference>